<dbReference type="SUPFAM" id="SSF51735">
    <property type="entry name" value="NAD(P)-binding Rossmann-fold domains"/>
    <property type="match status" value="1"/>
</dbReference>
<dbReference type="PANTHER" id="PTHR14097:SF8">
    <property type="entry name" value="NAD(P)-BINDING DOMAIN-CONTAINING PROTEIN"/>
    <property type="match status" value="1"/>
</dbReference>
<evidence type="ECO:0000313" key="2">
    <source>
        <dbReference type="EMBL" id="CAJ1965789.1"/>
    </source>
</evidence>
<dbReference type="InterPro" id="IPR016040">
    <property type="entry name" value="NAD(P)-bd_dom"/>
</dbReference>
<dbReference type="AlphaFoldDB" id="A0AAD2G7L1"/>
<dbReference type="PANTHER" id="PTHR14097">
    <property type="entry name" value="OXIDOREDUCTASE HTATIP2"/>
    <property type="match status" value="1"/>
</dbReference>
<dbReference type="InterPro" id="IPR036291">
    <property type="entry name" value="NAD(P)-bd_dom_sf"/>
</dbReference>
<dbReference type="EMBL" id="CAKOGP040002225">
    <property type="protein sequence ID" value="CAJ1965789.1"/>
    <property type="molecule type" value="Genomic_DNA"/>
</dbReference>
<proteinExistence type="predicted"/>
<organism evidence="2 3">
    <name type="scientific">Cylindrotheca closterium</name>
    <dbReference type="NCBI Taxonomy" id="2856"/>
    <lineage>
        <taxon>Eukaryota</taxon>
        <taxon>Sar</taxon>
        <taxon>Stramenopiles</taxon>
        <taxon>Ochrophyta</taxon>
        <taxon>Bacillariophyta</taxon>
        <taxon>Bacillariophyceae</taxon>
        <taxon>Bacillariophycidae</taxon>
        <taxon>Bacillariales</taxon>
        <taxon>Bacillariaceae</taxon>
        <taxon>Cylindrotheca</taxon>
    </lineage>
</organism>
<reference evidence="2" key="1">
    <citation type="submission" date="2023-08" db="EMBL/GenBank/DDBJ databases">
        <authorList>
            <person name="Audoor S."/>
            <person name="Bilcke G."/>
        </authorList>
    </citation>
    <scope>NUCLEOTIDE SEQUENCE</scope>
</reference>
<keyword evidence="3" id="KW-1185">Reference proteome</keyword>
<sequence>MIAKKAVVAGATGSVGRLIVQTCIEDPRIEKVTAVVRRTVSSEKAEELWGSSDSSKLSQLVVDYPSLTVDDAKLKEGFQGCDAFLTGLGVYAGNTKRAEMEDAEVKYNSILAKVVHEAGAKRGSYLSGQGVLQPKREGKSRIMYAQIKGQAEETLAGIFSGHDEAHVSVRPGAIFDRPGPPIYGFTDTLLAKWPLKKLRDTKYGISANDIAKGMVQGALFDDSETVKGNTVWENNTIKEAARRYETYFENNGN</sequence>
<evidence type="ECO:0000259" key="1">
    <source>
        <dbReference type="Pfam" id="PF13460"/>
    </source>
</evidence>
<comment type="caution">
    <text evidence="2">The sequence shown here is derived from an EMBL/GenBank/DDBJ whole genome shotgun (WGS) entry which is preliminary data.</text>
</comment>
<accession>A0AAD2G7L1</accession>
<protein>
    <recommendedName>
        <fullName evidence="1">NAD(P)-binding domain-containing protein</fullName>
    </recommendedName>
</protein>
<dbReference type="Gene3D" id="3.40.50.720">
    <property type="entry name" value="NAD(P)-binding Rossmann-like Domain"/>
    <property type="match status" value="1"/>
</dbReference>
<gene>
    <name evidence="2" type="ORF">CYCCA115_LOCUS21381</name>
</gene>
<dbReference type="Proteomes" id="UP001295423">
    <property type="component" value="Unassembled WGS sequence"/>
</dbReference>
<evidence type="ECO:0000313" key="3">
    <source>
        <dbReference type="Proteomes" id="UP001295423"/>
    </source>
</evidence>
<name>A0AAD2G7L1_9STRA</name>
<dbReference type="Pfam" id="PF13460">
    <property type="entry name" value="NAD_binding_10"/>
    <property type="match status" value="1"/>
</dbReference>
<feature type="domain" description="NAD(P)-binding" evidence="1">
    <location>
        <begin position="10"/>
        <end position="215"/>
    </location>
</feature>